<dbReference type="AlphaFoldDB" id="A0A4V1WG73"/>
<keyword evidence="1" id="KW-0732">Signal</keyword>
<evidence type="ECO:0000313" key="2">
    <source>
        <dbReference type="EMBL" id="RYM35701.1"/>
    </source>
</evidence>
<organism evidence="2 3">
    <name type="scientific">Brumimicrobium glaciale</name>
    <dbReference type="NCBI Taxonomy" id="200475"/>
    <lineage>
        <taxon>Bacteria</taxon>
        <taxon>Pseudomonadati</taxon>
        <taxon>Bacteroidota</taxon>
        <taxon>Flavobacteriia</taxon>
        <taxon>Flavobacteriales</taxon>
        <taxon>Crocinitomicaceae</taxon>
        <taxon>Brumimicrobium</taxon>
    </lineage>
</organism>
<proteinExistence type="predicted"/>
<keyword evidence="3" id="KW-1185">Reference proteome</keyword>
<evidence type="ECO:0000313" key="3">
    <source>
        <dbReference type="Proteomes" id="UP000293952"/>
    </source>
</evidence>
<name>A0A4V1WG73_9FLAO</name>
<reference evidence="2 3" key="1">
    <citation type="submission" date="2019-02" db="EMBL/GenBank/DDBJ databases">
        <title>Genome sequence of the sea-ice species Brumimicrobium glaciale.</title>
        <authorList>
            <person name="Bowman J.P."/>
        </authorList>
    </citation>
    <scope>NUCLEOTIDE SEQUENCE [LARGE SCALE GENOMIC DNA]</scope>
    <source>
        <strain evidence="2 3">IC156</strain>
    </source>
</reference>
<dbReference type="Proteomes" id="UP000293952">
    <property type="component" value="Unassembled WGS sequence"/>
</dbReference>
<feature type="signal peptide" evidence="1">
    <location>
        <begin position="1"/>
        <end position="23"/>
    </location>
</feature>
<accession>A0A4V1WG73</accession>
<sequence>MKLKLKQSILVALSVISFGYANAQSQIIKLDSENGSFKNFPVLPDNEAFAIEGEIDKSIKLVEVTIKENKSGNDPVVYSWNRSLHNNSENFEVLVTQPLKAGATYDFVVTTFKELEVDAKKRILGNILIRSNHLIKSEVTIDKHELKVDNAKRLIEGLNEIVYEGIALQRSRNGIEFDGLSGLVENEIKKINKFKFKKLLHRKDGTEKDSISNAALDKKVNYLTELILTEIKPFIASELVEQYRRYPIMEVKTRKGNFTLPINGGLYAWNLNSNINDVSFSNTGLTPGVGFTIPFKRSFSVRGKSLTALGISLGVLTTKMKDANGDRFATPTITLPVYAALGVNVFRVIRVNAGAIMVSNMDAINSKIQFIPTFGIALELDAWIGVRK</sequence>
<gene>
    <name evidence="2" type="ORF">ERX46_01530</name>
</gene>
<comment type="caution">
    <text evidence="2">The sequence shown here is derived from an EMBL/GenBank/DDBJ whole genome shotgun (WGS) entry which is preliminary data.</text>
</comment>
<dbReference type="EMBL" id="SETE01000001">
    <property type="protein sequence ID" value="RYM35701.1"/>
    <property type="molecule type" value="Genomic_DNA"/>
</dbReference>
<dbReference type="RefSeq" id="WP_130092068.1">
    <property type="nucleotide sequence ID" value="NZ_SETE01000001.1"/>
</dbReference>
<feature type="chain" id="PRO_5020932092" evidence="1">
    <location>
        <begin position="24"/>
        <end position="388"/>
    </location>
</feature>
<evidence type="ECO:0000256" key="1">
    <source>
        <dbReference type="SAM" id="SignalP"/>
    </source>
</evidence>
<dbReference type="OrthoDB" id="833044at2"/>
<protein>
    <submittedName>
        <fullName evidence="2">Uncharacterized protein</fullName>
    </submittedName>
</protein>